<reference evidence="1 2" key="1">
    <citation type="submission" date="2016-11" db="EMBL/GenBank/DDBJ databases">
        <authorList>
            <person name="Jaros S."/>
            <person name="Januszkiewicz K."/>
            <person name="Wedrychowicz H."/>
        </authorList>
    </citation>
    <scope>NUCLEOTIDE SEQUENCE [LARGE SCALE GENOMIC DNA]</scope>
    <source>
        <strain evidence="1 2">DSM 16112</strain>
    </source>
</reference>
<dbReference type="OrthoDB" id="34246at2"/>
<evidence type="ECO:0000313" key="1">
    <source>
        <dbReference type="EMBL" id="SHE56730.1"/>
    </source>
</evidence>
<dbReference type="STRING" id="1122156.SAMN02745117_00495"/>
<keyword evidence="2" id="KW-1185">Reference proteome</keyword>
<evidence type="ECO:0000313" key="2">
    <source>
        <dbReference type="Proteomes" id="UP000184327"/>
    </source>
</evidence>
<name>A0A1M4UJJ0_9BURK</name>
<protein>
    <submittedName>
        <fullName evidence="1">Phosphonate transport system substrate-binding protein</fullName>
    </submittedName>
</protein>
<dbReference type="Pfam" id="PF12974">
    <property type="entry name" value="Phosphonate-bd"/>
    <property type="match status" value="1"/>
</dbReference>
<proteinExistence type="predicted"/>
<sequence length="251" mass="27588">MTKPLNFLIAADFPPANYAGWHLLNTLVQRRSGLRLRLLMPGDLKEQRQMLETENIDIVYANPFDAAQLVRENGYIAFAKPASSSDEVVIAAKADATYNVVEDLPPGCQIALTSNGDVKLISLRLLEPADLSEDNIELVSVESYQGVARLLIKGEAQAGLFLAHAYHSMSKLAKSQLKIRVESMLHDISHVFLANPIYAQELAQLRSVLLDIGSQSSDSDVLDALGMPSGFVAMEQEDAEFMIDLMETLVN</sequence>
<dbReference type="EMBL" id="FQUZ01000004">
    <property type="protein sequence ID" value="SHE56730.1"/>
    <property type="molecule type" value="Genomic_DNA"/>
</dbReference>
<gene>
    <name evidence="1" type="ORF">SAMN02745117_00495</name>
</gene>
<organism evidence="1 2">
    <name type="scientific">Lampropedia hyalina DSM 16112</name>
    <dbReference type="NCBI Taxonomy" id="1122156"/>
    <lineage>
        <taxon>Bacteria</taxon>
        <taxon>Pseudomonadati</taxon>
        <taxon>Pseudomonadota</taxon>
        <taxon>Betaproteobacteria</taxon>
        <taxon>Burkholderiales</taxon>
        <taxon>Comamonadaceae</taxon>
        <taxon>Lampropedia</taxon>
    </lineage>
</organism>
<dbReference type="AlphaFoldDB" id="A0A1M4UJJ0"/>
<dbReference type="RefSeq" id="WP_073354473.1">
    <property type="nucleotide sequence ID" value="NZ_FQUZ01000004.1"/>
</dbReference>
<dbReference type="SUPFAM" id="SSF53850">
    <property type="entry name" value="Periplasmic binding protein-like II"/>
    <property type="match status" value="1"/>
</dbReference>
<dbReference type="Proteomes" id="UP000184327">
    <property type="component" value="Unassembled WGS sequence"/>
</dbReference>
<accession>A0A1M4UJJ0</accession>